<keyword evidence="7" id="KW-0969">Cilium</keyword>
<protein>
    <submittedName>
        <fullName evidence="7">Flagellar biosynthetic protein FliO</fullName>
    </submittedName>
</protein>
<keyword evidence="7" id="KW-0966">Cell projection</keyword>
<evidence type="ECO:0000256" key="4">
    <source>
        <dbReference type="ARBA" id="ARBA00022989"/>
    </source>
</evidence>
<keyword evidence="3 6" id="KW-0812">Transmembrane</keyword>
<evidence type="ECO:0000256" key="1">
    <source>
        <dbReference type="ARBA" id="ARBA00004236"/>
    </source>
</evidence>
<dbReference type="Proteomes" id="UP001354971">
    <property type="component" value="Unassembled WGS sequence"/>
</dbReference>
<comment type="subcellular location">
    <subcellularLocation>
        <location evidence="1">Cell membrane</location>
    </subcellularLocation>
</comment>
<keyword evidence="7" id="KW-0282">Flagellum</keyword>
<organism evidence="7 8">
    <name type="scientific">Hyphobacterium lacteum</name>
    <dbReference type="NCBI Taxonomy" id="3116575"/>
    <lineage>
        <taxon>Bacteria</taxon>
        <taxon>Pseudomonadati</taxon>
        <taxon>Pseudomonadota</taxon>
        <taxon>Alphaproteobacteria</taxon>
        <taxon>Maricaulales</taxon>
        <taxon>Maricaulaceae</taxon>
        <taxon>Hyphobacterium</taxon>
    </lineage>
</organism>
<feature type="transmembrane region" description="Helical" evidence="6">
    <location>
        <begin position="6"/>
        <end position="25"/>
    </location>
</feature>
<evidence type="ECO:0000256" key="3">
    <source>
        <dbReference type="ARBA" id="ARBA00022692"/>
    </source>
</evidence>
<name>A0ABU7LQJ6_9PROT</name>
<comment type="caution">
    <text evidence="7">The sequence shown here is derived from an EMBL/GenBank/DDBJ whole genome shotgun (WGS) entry which is preliminary data.</text>
</comment>
<evidence type="ECO:0000313" key="7">
    <source>
        <dbReference type="EMBL" id="MEE2526180.1"/>
    </source>
</evidence>
<evidence type="ECO:0000256" key="2">
    <source>
        <dbReference type="ARBA" id="ARBA00022475"/>
    </source>
</evidence>
<keyword evidence="8" id="KW-1185">Reference proteome</keyword>
<evidence type="ECO:0000256" key="6">
    <source>
        <dbReference type="SAM" id="Phobius"/>
    </source>
</evidence>
<dbReference type="EMBL" id="JAZDRP010000004">
    <property type="protein sequence ID" value="MEE2526180.1"/>
    <property type="molecule type" value="Genomic_DNA"/>
</dbReference>
<sequence>MDVVDAARYIAALAVVLGLLGLFALGARQGWLTGLIAGLARGQVGGIKRERRMKVVETLVLDPRRRIVIVEIDGQEQRLLLGASGETVLPDSKETGL</sequence>
<evidence type="ECO:0000313" key="8">
    <source>
        <dbReference type="Proteomes" id="UP001354971"/>
    </source>
</evidence>
<accession>A0ABU7LQJ6</accession>
<keyword evidence="5 6" id="KW-0472">Membrane</keyword>
<proteinExistence type="predicted"/>
<keyword evidence="2" id="KW-1003">Cell membrane</keyword>
<keyword evidence="4 6" id="KW-1133">Transmembrane helix</keyword>
<gene>
    <name evidence="7" type="ORF">V0U79_07360</name>
</gene>
<reference evidence="7 8" key="1">
    <citation type="submission" date="2024-01" db="EMBL/GenBank/DDBJ databases">
        <title>Hyphobacterium bacterium isolated from marine sediment.</title>
        <authorList>
            <person name="Zhao S."/>
        </authorList>
    </citation>
    <scope>NUCLEOTIDE SEQUENCE [LARGE SCALE GENOMIC DNA]</scope>
    <source>
        <strain evidence="8">HN65</strain>
    </source>
</reference>
<evidence type="ECO:0000256" key="5">
    <source>
        <dbReference type="ARBA" id="ARBA00023136"/>
    </source>
</evidence>
<dbReference type="InterPro" id="IPR022781">
    <property type="entry name" value="Flagellar_biosynth_FliO"/>
</dbReference>
<dbReference type="RefSeq" id="WP_330198843.1">
    <property type="nucleotide sequence ID" value="NZ_JAZDRP010000004.1"/>
</dbReference>
<dbReference type="Pfam" id="PF04347">
    <property type="entry name" value="FliO"/>
    <property type="match status" value="1"/>
</dbReference>